<dbReference type="EMBL" id="JBHUMY010000033">
    <property type="protein sequence ID" value="MFD2662925.1"/>
    <property type="molecule type" value="Genomic_DNA"/>
</dbReference>
<protein>
    <submittedName>
        <fullName evidence="4">ABC transporter ATP-binding protein</fullName>
    </submittedName>
</protein>
<dbReference type="InterPro" id="IPR017871">
    <property type="entry name" value="ABC_transporter-like_CS"/>
</dbReference>
<dbReference type="InterPro" id="IPR050107">
    <property type="entry name" value="ABC_carbohydrate_import_ATPase"/>
</dbReference>
<dbReference type="RefSeq" id="WP_379277999.1">
    <property type="nucleotide sequence ID" value="NZ_JBHUGT010000037.1"/>
</dbReference>
<dbReference type="Gene3D" id="3.40.50.300">
    <property type="entry name" value="P-loop containing nucleotide triphosphate hydrolases"/>
    <property type="match status" value="2"/>
</dbReference>
<evidence type="ECO:0000313" key="5">
    <source>
        <dbReference type="Proteomes" id="UP001597493"/>
    </source>
</evidence>
<evidence type="ECO:0000256" key="1">
    <source>
        <dbReference type="ARBA" id="ARBA00022741"/>
    </source>
</evidence>
<reference evidence="5" key="1">
    <citation type="journal article" date="2019" name="Int. J. Syst. Evol. Microbiol.">
        <title>The Global Catalogue of Microorganisms (GCM) 10K type strain sequencing project: providing services to taxonomists for standard genome sequencing and annotation.</title>
        <authorList>
            <consortium name="The Broad Institute Genomics Platform"/>
            <consortium name="The Broad Institute Genome Sequencing Center for Infectious Disease"/>
            <person name="Wu L."/>
            <person name="Ma J."/>
        </authorList>
    </citation>
    <scope>NUCLEOTIDE SEQUENCE [LARGE SCALE GENOMIC DNA]</scope>
    <source>
        <strain evidence="5">TISTR 1827</strain>
    </source>
</reference>
<dbReference type="GO" id="GO:0005524">
    <property type="term" value="F:ATP binding"/>
    <property type="evidence" value="ECO:0007669"/>
    <property type="project" value="UniProtKB-KW"/>
</dbReference>
<keyword evidence="1" id="KW-0547">Nucleotide-binding</keyword>
<dbReference type="Proteomes" id="UP001597493">
    <property type="component" value="Unassembled WGS sequence"/>
</dbReference>
<evidence type="ECO:0000256" key="2">
    <source>
        <dbReference type="ARBA" id="ARBA00022840"/>
    </source>
</evidence>
<sequence>MLLQMTGITKRYGSLVANDAVDFSLEEGEVHALVGENGAGKSTLMRILYGEERPTSGSIAVQGKEMSFASPSDAIAAGIGMVHQHFMLFPSFTVAENIMIGREPKAGITFDRKAAAEQVRALSEKFGMPVNPWQKIADCPVGIQQRVEILKVLGQGAKIVILDEPTGALTPLEVEWLLKAIKDLSKQGISFILISHKLNEVMETADRITVLRDGKVTGTVKASETDADRLSRLMVGRELAKQERDRLEPGGAVLALERVTLAGAKGAKPLLSDITFEVREGEIVGIAGISGNGQSELIQAISGLIAVSEGRISINGKDVTGLSPREVREAGFAHIPEDRYMWGAAKDETVADNGMMGHLGSFSRRGLLRRGTIRETVGKWVTQYKVKTASLDTKVGHLSGGNMQKLIVAREMAHGTSFVIAAEPTRGVDVGAMEIIHDALLKRRADRGAILLVSSELTEILKLSDRILVMYEGKISGELKAEEATEEKISLLMAGGSAHETA</sequence>
<dbReference type="CDD" id="cd03216">
    <property type="entry name" value="ABC_Carb_Monos_I"/>
    <property type="match status" value="1"/>
</dbReference>
<dbReference type="PANTHER" id="PTHR43790">
    <property type="entry name" value="CARBOHYDRATE TRANSPORT ATP-BINDING PROTEIN MG119-RELATED"/>
    <property type="match status" value="1"/>
</dbReference>
<dbReference type="Pfam" id="PF00005">
    <property type="entry name" value="ABC_tran"/>
    <property type="match status" value="2"/>
</dbReference>
<feature type="domain" description="ABC transporter" evidence="3">
    <location>
        <begin position="254"/>
        <end position="497"/>
    </location>
</feature>
<dbReference type="InterPro" id="IPR003439">
    <property type="entry name" value="ABC_transporter-like_ATP-bd"/>
</dbReference>
<dbReference type="PROSITE" id="PS00211">
    <property type="entry name" value="ABC_TRANSPORTER_1"/>
    <property type="match status" value="1"/>
</dbReference>
<keyword evidence="5" id="KW-1185">Reference proteome</keyword>
<dbReference type="SMART" id="SM00382">
    <property type="entry name" value="AAA"/>
    <property type="match status" value="2"/>
</dbReference>
<dbReference type="CDD" id="cd03215">
    <property type="entry name" value="ABC_Carb_Monos_II"/>
    <property type="match status" value="1"/>
</dbReference>
<dbReference type="SUPFAM" id="SSF52540">
    <property type="entry name" value="P-loop containing nucleoside triphosphate hydrolases"/>
    <property type="match status" value="2"/>
</dbReference>
<keyword evidence="2 4" id="KW-0067">ATP-binding</keyword>
<evidence type="ECO:0000313" key="4">
    <source>
        <dbReference type="EMBL" id="MFD2662925.1"/>
    </source>
</evidence>
<proteinExistence type="predicted"/>
<name>A0ABW5R373_9BACL</name>
<evidence type="ECO:0000259" key="3">
    <source>
        <dbReference type="PROSITE" id="PS50893"/>
    </source>
</evidence>
<dbReference type="PROSITE" id="PS50893">
    <property type="entry name" value="ABC_TRANSPORTER_2"/>
    <property type="match status" value="2"/>
</dbReference>
<accession>A0ABW5R373</accession>
<feature type="domain" description="ABC transporter" evidence="3">
    <location>
        <begin position="3"/>
        <end position="238"/>
    </location>
</feature>
<gene>
    <name evidence="4" type="ORF">ACFSW5_21960</name>
</gene>
<dbReference type="PANTHER" id="PTHR43790:SF4">
    <property type="entry name" value="GUANOSINE IMPORT ATP-BINDING PROTEIN NUPO"/>
    <property type="match status" value="1"/>
</dbReference>
<dbReference type="InterPro" id="IPR003593">
    <property type="entry name" value="AAA+_ATPase"/>
</dbReference>
<dbReference type="InterPro" id="IPR027417">
    <property type="entry name" value="P-loop_NTPase"/>
</dbReference>
<organism evidence="4 5">
    <name type="scientific">Paenibacillus thailandensis</name>
    <dbReference type="NCBI Taxonomy" id="393250"/>
    <lineage>
        <taxon>Bacteria</taxon>
        <taxon>Bacillati</taxon>
        <taxon>Bacillota</taxon>
        <taxon>Bacilli</taxon>
        <taxon>Bacillales</taxon>
        <taxon>Paenibacillaceae</taxon>
        <taxon>Paenibacillus</taxon>
    </lineage>
</organism>
<comment type="caution">
    <text evidence="4">The sequence shown here is derived from an EMBL/GenBank/DDBJ whole genome shotgun (WGS) entry which is preliminary data.</text>
</comment>